<evidence type="ECO:0000313" key="1">
    <source>
        <dbReference type="EMBL" id="QXH52126.1"/>
    </source>
</evidence>
<gene>
    <name evidence="1" type="ORF">KSS94_03030</name>
</gene>
<reference evidence="1" key="1">
    <citation type="journal article" date="2021" name="Microorganisms">
        <title>The Ever-Expanding Pseudomonas Genus: Description of 43 New Species and Partition of the Pseudomonas putida Group.</title>
        <authorList>
            <person name="Girard L."/>
            <person name="Lood C."/>
            <person name="Hofte M."/>
            <person name="Vandamme P."/>
            <person name="Rokni-Zadeh H."/>
            <person name="van Noort V."/>
            <person name="Lavigne R."/>
            <person name="De Mot R."/>
        </authorList>
    </citation>
    <scope>NUCLEOTIDE SEQUENCE</scope>
    <source>
        <strain evidence="1">COW40</strain>
    </source>
</reference>
<dbReference type="InterPro" id="IPR018775">
    <property type="entry name" value="RlaP"/>
</dbReference>
<proteinExistence type="predicted"/>
<sequence length="270" mass="30316">MQLQDPHPLPAAMRAWVLDELQRIEAEHEVTVLYACESGSRAWGFASPDSDFDVRFVYVPRTEWYLRVDEPRDVIERPLTDELDISGWELRKALRLMRGANPSLLEWLGSPLVYRADPQALASLRELGQAFYSPRAVRHHYLSMARKNLRGYLLGDTVRLKKYLYVIRPLLAVRWIDQGLGMPPTAFGELLAATVDEPPLLAAIEALLAVKRRSGEAVEGPRDPVLHGFIEAQLARAEGVQAPAPARGDSALLDALLRETVLRRAQAPLQ</sequence>
<dbReference type="Proteomes" id="UP001046350">
    <property type="component" value="Chromosome"/>
</dbReference>
<dbReference type="PANTHER" id="PTHR34817">
    <property type="entry name" value="NUCLEOTIDYLTRANSFERASE"/>
    <property type="match status" value="1"/>
</dbReference>
<dbReference type="Pfam" id="PF10127">
    <property type="entry name" value="RlaP"/>
    <property type="match status" value="1"/>
</dbReference>
<dbReference type="PANTHER" id="PTHR34817:SF2">
    <property type="entry name" value="NUCLEOTIDYLTRANSFERASE"/>
    <property type="match status" value="1"/>
</dbReference>
<dbReference type="EMBL" id="CP077076">
    <property type="protein sequence ID" value="QXH52126.1"/>
    <property type="molecule type" value="Genomic_DNA"/>
</dbReference>
<name>A0ABX8N6Y4_9PSED</name>
<accession>A0ABX8N6Y4</accession>
<evidence type="ECO:0000313" key="2">
    <source>
        <dbReference type="Proteomes" id="UP001046350"/>
    </source>
</evidence>
<protein>
    <submittedName>
        <fullName evidence="1">Nucleotidyltransferase domain-containing protein</fullName>
    </submittedName>
</protein>
<organism evidence="1 2">
    <name type="scientific">Pseudomonas fakonensis</name>
    <dbReference type="NCBI Taxonomy" id="2842355"/>
    <lineage>
        <taxon>Bacteria</taxon>
        <taxon>Pseudomonadati</taxon>
        <taxon>Pseudomonadota</taxon>
        <taxon>Gammaproteobacteria</taxon>
        <taxon>Pseudomonadales</taxon>
        <taxon>Pseudomonadaceae</taxon>
        <taxon>Pseudomonas</taxon>
    </lineage>
</organism>
<keyword evidence="2" id="KW-1185">Reference proteome</keyword>
<dbReference type="RefSeq" id="WP_217841589.1">
    <property type="nucleotide sequence ID" value="NZ_CP077076.1"/>
</dbReference>